<proteinExistence type="inferred from homology"/>
<dbReference type="Proteomes" id="UP001199525">
    <property type="component" value="Unassembled WGS sequence"/>
</dbReference>
<reference evidence="5 6" key="1">
    <citation type="journal article" date="2021" name="Microorganisms">
        <title>Genome Evolution of Filamentous Cyanobacterium Nostoc Species: From Facultative Symbiosis to Free Living.</title>
        <authorList>
            <person name="Huo D."/>
            <person name="Li H."/>
            <person name="Cai F."/>
            <person name="Guo X."/>
            <person name="Qiao Z."/>
            <person name="Wang W."/>
            <person name="Yu G."/>
            <person name="Li R."/>
        </authorList>
    </citation>
    <scope>NUCLEOTIDE SEQUENCE [LARGE SCALE GENOMIC DNA]</scope>
    <source>
        <strain evidence="5 6">CHAB 5714</strain>
    </source>
</reference>
<evidence type="ECO:0000313" key="5">
    <source>
        <dbReference type="EMBL" id="MCC5603258.1"/>
    </source>
</evidence>
<dbReference type="PROSITE" id="PS52004">
    <property type="entry name" value="KS3_2"/>
    <property type="match status" value="1"/>
</dbReference>
<comment type="similarity">
    <text evidence="1 3">Belongs to the thiolase-like superfamily. Beta-ketoacyl-ACP synthases family.</text>
</comment>
<dbReference type="PANTHER" id="PTHR11712">
    <property type="entry name" value="POLYKETIDE SYNTHASE-RELATED"/>
    <property type="match status" value="1"/>
</dbReference>
<dbReference type="InterPro" id="IPR014030">
    <property type="entry name" value="Ketoacyl_synth_N"/>
</dbReference>
<keyword evidence="6" id="KW-1185">Reference proteome</keyword>
<dbReference type="InterPro" id="IPR014031">
    <property type="entry name" value="Ketoacyl_synth_C"/>
</dbReference>
<evidence type="ECO:0000313" key="6">
    <source>
        <dbReference type="Proteomes" id="UP001199525"/>
    </source>
</evidence>
<dbReference type="PANTHER" id="PTHR11712:SF336">
    <property type="entry name" value="3-OXOACYL-[ACYL-CARRIER-PROTEIN] SYNTHASE, MITOCHONDRIAL"/>
    <property type="match status" value="1"/>
</dbReference>
<sequence length="383" mass="41040">MSWAITGTGTFTSLGMNKDACFTAFCNGATGNHPLQSFNPNQFNLQRAYEILDREPSQDVKARATKWLCAAINEAIQAAKLVPEQAGKLAILVGTGLRELRSLELWWSNGQPLHVKELHFGEAIQKLTGFQCPVMTFSNACAASNFALGLAEDMLSLGEMDTVIVAGCDSITESMFGLLDRVNPLHPEYVQPFDRHRRGVLLGEGAAALVLEPAQRAANRGVIPSAWLRGVGMSCDAYHETAPDQKGIVRAMVDAHCRANVSPADIDLLMVHGTGTILNDQTEALAIKELFGDQVTDVFITGLKSQIGHTSGASGLIGVVTAIECLNQGRIPPTLGFTAPMAEAKSLRIVVEETRIESLQIAQVNAFGFGGVNAVAVLERAVK</sequence>
<dbReference type="Pfam" id="PF02801">
    <property type="entry name" value="Ketoacyl-synt_C"/>
    <property type="match status" value="1"/>
</dbReference>
<protein>
    <recommendedName>
        <fullName evidence="4">Ketosynthase family 3 (KS3) domain-containing protein</fullName>
    </recommendedName>
</protein>
<dbReference type="SMART" id="SM00825">
    <property type="entry name" value="PKS_KS"/>
    <property type="match status" value="1"/>
</dbReference>
<dbReference type="EMBL" id="JAIVFQ010000072">
    <property type="protein sequence ID" value="MCC5603258.1"/>
    <property type="molecule type" value="Genomic_DNA"/>
</dbReference>
<dbReference type="InterPro" id="IPR000794">
    <property type="entry name" value="Beta-ketoacyl_synthase"/>
</dbReference>
<dbReference type="Pfam" id="PF00109">
    <property type="entry name" value="ketoacyl-synt"/>
    <property type="match status" value="1"/>
</dbReference>
<dbReference type="InterPro" id="IPR020841">
    <property type="entry name" value="PKS_Beta-ketoAc_synthase_dom"/>
</dbReference>
<evidence type="ECO:0000259" key="4">
    <source>
        <dbReference type="PROSITE" id="PS52004"/>
    </source>
</evidence>
<dbReference type="RefSeq" id="WP_229488813.1">
    <property type="nucleotide sequence ID" value="NZ_JAIVFQ010000072.1"/>
</dbReference>
<evidence type="ECO:0000256" key="1">
    <source>
        <dbReference type="ARBA" id="ARBA00008467"/>
    </source>
</evidence>
<dbReference type="InterPro" id="IPR016039">
    <property type="entry name" value="Thiolase-like"/>
</dbReference>
<keyword evidence="2 3" id="KW-0808">Transferase</keyword>
<evidence type="ECO:0000256" key="3">
    <source>
        <dbReference type="RuleBase" id="RU003694"/>
    </source>
</evidence>
<feature type="domain" description="Ketosynthase family 3 (KS3)" evidence="4">
    <location>
        <begin position="1"/>
        <end position="380"/>
    </location>
</feature>
<name>A0ABS8IGN2_9NOSO</name>
<dbReference type="SUPFAM" id="SSF53901">
    <property type="entry name" value="Thiolase-like"/>
    <property type="match status" value="2"/>
</dbReference>
<organism evidence="5 6">
    <name type="scientific">Nostoc favosum CHAB5714</name>
    <dbReference type="NCBI Taxonomy" id="2780399"/>
    <lineage>
        <taxon>Bacteria</taxon>
        <taxon>Bacillati</taxon>
        <taxon>Cyanobacteriota</taxon>
        <taxon>Cyanophyceae</taxon>
        <taxon>Nostocales</taxon>
        <taxon>Nostocaceae</taxon>
        <taxon>Nostoc</taxon>
        <taxon>Nostoc favosum</taxon>
    </lineage>
</organism>
<dbReference type="Gene3D" id="3.40.47.10">
    <property type="match status" value="1"/>
</dbReference>
<gene>
    <name evidence="5" type="ORF">LC586_29715</name>
</gene>
<accession>A0ABS8IGN2</accession>
<comment type="caution">
    <text evidence="5">The sequence shown here is derived from an EMBL/GenBank/DDBJ whole genome shotgun (WGS) entry which is preliminary data.</text>
</comment>
<evidence type="ECO:0000256" key="2">
    <source>
        <dbReference type="ARBA" id="ARBA00022679"/>
    </source>
</evidence>